<feature type="chain" id="PRO_5047073753" description="Lipoprotein" evidence="1">
    <location>
        <begin position="21"/>
        <end position="122"/>
    </location>
</feature>
<reference evidence="2 3" key="1">
    <citation type="submission" date="2020-01" db="EMBL/GenBank/DDBJ databases">
        <authorList>
            <person name="Liu G."/>
            <person name="Liu B."/>
        </authorList>
    </citation>
    <scope>NUCLEOTIDE SEQUENCE [LARGE SCALE GENOMIC DNA]</scope>
    <source>
        <strain evidence="2 3">FJAT-51161</strain>
    </source>
</reference>
<evidence type="ECO:0008006" key="4">
    <source>
        <dbReference type="Google" id="ProtNLM"/>
    </source>
</evidence>
<evidence type="ECO:0000313" key="2">
    <source>
        <dbReference type="EMBL" id="QQP14107.1"/>
    </source>
</evidence>
<keyword evidence="1" id="KW-0732">Signal</keyword>
<name>A0ABX7AX81_9BACI</name>
<evidence type="ECO:0000256" key="1">
    <source>
        <dbReference type="SAM" id="SignalP"/>
    </source>
</evidence>
<sequence length="122" mass="13593">MRKILICNLLILVLVGCAPAINTNPTATSILKEHSQVDILQYNNLIYINATSLESIKKLEFTKSEKIGEVVKTTNSSKKFKDFYATKLESGTEIFSTNDNNTYTIIAESNGQQILYTVLLEG</sequence>
<protein>
    <recommendedName>
        <fullName evidence="4">Lipoprotein</fullName>
    </recommendedName>
</protein>
<dbReference type="Proteomes" id="UP000596049">
    <property type="component" value="Chromosome"/>
</dbReference>
<keyword evidence="3" id="KW-1185">Reference proteome</keyword>
<accession>A0ABX7AX81</accession>
<organism evidence="2 3">
    <name type="scientific">Lysinibacillus agricola</name>
    <dbReference type="NCBI Taxonomy" id="2590012"/>
    <lineage>
        <taxon>Bacteria</taxon>
        <taxon>Bacillati</taxon>
        <taxon>Bacillota</taxon>
        <taxon>Bacilli</taxon>
        <taxon>Bacillales</taxon>
        <taxon>Bacillaceae</taxon>
        <taxon>Lysinibacillus</taxon>
    </lineage>
</organism>
<dbReference type="EMBL" id="CP067341">
    <property type="protein sequence ID" value="QQP14107.1"/>
    <property type="molecule type" value="Genomic_DNA"/>
</dbReference>
<proteinExistence type="predicted"/>
<dbReference type="PROSITE" id="PS51257">
    <property type="entry name" value="PROKAR_LIPOPROTEIN"/>
    <property type="match status" value="1"/>
</dbReference>
<feature type="signal peptide" evidence="1">
    <location>
        <begin position="1"/>
        <end position="20"/>
    </location>
</feature>
<dbReference type="RefSeq" id="WP_053595324.1">
    <property type="nucleotide sequence ID" value="NZ_CP067341.1"/>
</dbReference>
<gene>
    <name evidence="2" type="ORF">FJQ98_08845</name>
</gene>
<evidence type="ECO:0000313" key="3">
    <source>
        <dbReference type="Proteomes" id="UP000596049"/>
    </source>
</evidence>